<feature type="compositionally biased region" description="Basic residues" evidence="1">
    <location>
        <begin position="24"/>
        <end position="36"/>
    </location>
</feature>
<gene>
    <name evidence="2" type="ORF">EUGRSUZ_H00961</name>
</gene>
<dbReference type="Gramene" id="KCW58268">
    <property type="protein sequence ID" value="KCW58268"/>
    <property type="gene ID" value="EUGRSUZ_H00961"/>
</dbReference>
<dbReference type="eggNOG" id="ENOG502S11S">
    <property type="taxonomic scope" value="Eukaryota"/>
</dbReference>
<dbReference type="PANTHER" id="PTHR33670">
    <property type="entry name" value="SPLICING FACTOR, PROLINE- AND GLUTAMINE-RICH-LIKE"/>
    <property type="match status" value="1"/>
</dbReference>
<protein>
    <submittedName>
        <fullName evidence="2">Uncharacterized protein</fullName>
    </submittedName>
</protein>
<dbReference type="PANTHER" id="PTHR33670:SF14">
    <property type="entry name" value="T20H2.15 PROTEIN"/>
    <property type="match status" value="1"/>
</dbReference>
<proteinExistence type="predicted"/>
<dbReference type="OMA" id="MMARRSF"/>
<feature type="compositionally biased region" description="Basic and acidic residues" evidence="1">
    <location>
        <begin position="143"/>
        <end position="154"/>
    </location>
</feature>
<feature type="compositionally biased region" description="Low complexity" evidence="1">
    <location>
        <begin position="124"/>
        <end position="134"/>
    </location>
</feature>
<reference evidence="2" key="1">
    <citation type="submission" date="2013-07" db="EMBL/GenBank/DDBJ databases">
        <title>The genome of Eucalyptus grandis.</title>
        <authorList>
            <person name="Schmutz J."/>
            <person name="Hayes R."/>
            <person name="Myburg A."/>
            <person name="Tuskan G."/>
            <person name="Grattapaglia D."/>
            <person name="Rokhsar D.S."/>
        </authorList>
    </citation>
    <scope>NUCLEOTIDE SEQUENCE</scope>
    <source>
        <tissue evidence="2">Leaf extractions</tissue>
    </source>
</reference>
<accession>A0A059AWM4</accession>
<dbReference type="InParanoid" id="A0A059AWM4"/>
<dbReference type="AlphaFoldDB" id="A0A059AWM4"/>
<dbReference type="OrthoDB" id="1939477at2759"/>
<evidence type="ECO:0000256" key="1">
    <source>
        <dbReference type="SAM" id="MobiDB-lite"/>
    </source>
</evidence>
<dbReference type="KEGG" id="egr:104456651"/>
<feature type="region of interest" description="Disordered" evidence="1">
    <location>
        <begin position="1"/>
        <end position="190"/>
    </location>
</feature>
<dbReference type="EMBL" id="KK198760">
    <property type="protein sequence ID" value="KCW58268.1"/>
    <property type="molecule type" value="Genomic_DNA"/>
</dbReference>
<organism evidence="2">
    <name type="scientific">Eucalyptus grandis</name>
    <name type="common">Flooded gum</name>
    <dbReference type="NCBI Taxonomy" id="71139"/>
    <lineage>
        <taxon>Eukaryota</taxon>
        <taxon>Viridiplantae</taxon>
        <taxon>Streptophyta</taxon>
        <taxon>Embryophyta</taxon>
        <taxon>Tracheophyta</taxon>
        <taxon>Spermatophyta</taxon>
        <taxon>Magnoliopsida</taxon>
        <taxon>eudicotyledons</taxon>
        <taxon>Gunneridae</taxon>
        <taxon>Pentapetalae</taxon>
        <taxon>rosids</taxon>
        <taxon>malvids</taxon>
        <taxon>Myrtales</taxon>
        <taxon>Myrtaceae</taxon>
        <taxon>Myrtoideae</taxon>
        <taxon>Eucalypteae</taxon>
        <taxon>Eucalyptus</taxon>
    </lineage>
</organism>
<name>A0A059AWM4_EUCGR</name>
<evidence type="ECO:0000313" key="2">
    <source>
        <dbReference type="EMBL" id="KCW58268.1"/>
    </source>
</evidence>
<sequence length="269" mass="28682">MEAVAASYAPDHQPIPPCKPIKTMPKRNHHHGHHSFTAKPSPTSTVYGGAGGGAGHVLLFYPPPLSRSLSFSHPPPSSQPVSSPLGFNSVPPRHHQGQPPLLPLPKPYSSLSLPPPNSNVKTNKPQSSPLTPKKSSPKRPKRRDPNNKKKDTKNPVKSPPAPRSDNPSADDGDAIIGSTCSMGPDPDELPRHVFVSKGSLRGDGGFRSLVLGDLEKFSGSVMYAISPPPSSLPLPKFSLLRPKQLRCNAEAAGVDAGATDNLRRILRLP</sequence>